<keyword evidence="1" id="KW-1133">Transmembrane helix</keyword>
<gene>
    <name evidence="2" type="ORF">HMPREF1581_01533</name>
</gene>
<evidence type="ECO:0000313" key="3">
    <source>
        <dbReference type="Proteomes" id="UP000014521"/>
    </source>
</evidence>
<sequence>MTHCIQRSNFTPLLRLFALLLVLFARVCLHFGQFDKQKQEHFPPFVSDFVI</sequence>
<dbReference type="HOGENOM" id="CLU_3099195_0_0_11"/>
<protein>
    <submittedName>
        <fullName evidence="2">Uncharacterized protein</fullName>
    </submittedName>
</protein>
<comment type="caution">
    <text evidence="2">The sequence shown here is derived from an EMBL/GenBank/DDBJ whole genome shotgun (WGS) entry which is preliminary data.</text>
</comment>
<proteinExistence type="predicted"/>
<evidence type="ECO:0000256" key="1">
    <source>
        <dbReference type="SAM" id="Phobius"/>
    </source>
</evidence>
<dbReference type="AlphaFoldDB" id="S4GBZ8"/>
<dbReference type="Proteomes" id="UP000014521">
    <property type="component" value="Unassembled WGS sequence"/>
</dbReference>
<keyword evidence="1" id="KW-0472">Membrane</keyword>
<evidence type="ECO:0000313" key="2">
    <source>
        <dbReference type="EMBL" id="EPI45092.1"/>
    </source>
</evidence>
<accession>S4GBZ8</accession>
<dbReference type="EMBL" id="ATJJ01000168">
    <property type="protein sequence ID" value="EPI45092.1"/>
    <property type="molecule type" value="Genomic_DNA"/>
</dbReference>
<feature type="transmembrane region" description="Helical" evidence="1">
    <location>
        <begin position="12"/>
        <end position="29"/>
    </location>
</feature>
<organism evidence="2 3">
    <name type="scientific">Gardnerella vaginalis JCP8108</name>
    <dbReference type="NCBI Taxonomy" id="1261066"/>
    <lineage>
        <taxon>Bacteria</taxon>
        <taxon>Bacillati</taxon>
        <taxon>Actinomycetota</taxon>
        <taxon>Actinomycetes</taxon>
        <taxon>Bifidobacteriales</taxon>
        <taxon>Bifidobacteriaceae</taxon>
        <taxon>Gardnerella</taxon>
    </lineage>
</organism>
<name>S4GBZ8_GARVA</name>
<reference evidence="2 3" key="1">
    <citation type="submission" date="2013-06" db="EMBL/GenBank/DDBJ databases">
        <authorList>
            <person name="Weinstock G."/>
            <person name="Sodergren E."/>
            <person name="Lobos E.A."/>
            <person name="Fulton L."/>
            <person name="Fulton R."/>
            <person name="Courtney L."/>
            <person name="Fronick C."/>
            <person name="O'Laughlin M."/>
            <person name="Godfrey J."/>
            <person name="Wilson R.M."/>
            <person name="Miner T."/>
            <person name="Farmer C."/>
            <person name="Delehaunty K."/>
            <person name="Cordes M."/>
            <person name="Minx P."/>
            <person name="Tomlinson C."/>
            <person name="Chen J."/>
            <person name="Wollam A."/>
            <person name="Pepin K.H."/>
            <person name="Bhonagiri V."/>
            <person name="Zhang X."/>
            <person name="Warren W."/>
            <person name="Mitreva M."/>
            <person name="Mardis E.R."/>
            <person name="Wilson R.K."/>
        </authorList>
    </citation>
    <scope>NUCLEOTIDE SEQUENCE [LARGE SCALE GENOMIC DNA]</scope>
    <source>
        <strain evidence="2 3">JCP8108</strain>
    </source>
</reference>
<keyword evidence="1" id="KW-0812">Transmembrane</keyword>